<dbReference type="SMART" id="SM00184">
    <property type="entry name" value="RING"/>
    <property type="match status" value="1"/>
</dbReference>
<feature type="compositionally biased region" description="Polar residues" evidence="5">
    <location>
        <begin position="72"/>
        <end position="83"/>
    </location>
</feature>
<dbReference type="PANTHER" id="PTHR23041:SF78">
    <property type="entry name" value="E3 UBIQUITIN-PROTEIN LIGASE RNF4"/>
    <property type="match status" value="1"/>
</dbReference>
<dbReference type="Pfam" id="PF13920">
    <property type="entry name" value="zf-C3HC4_3"/>
    <property type="match status" value="1"/>
</dbReference>
<dbReference type="InterPro" id="IPR013083">
    <property type="entry name" value="Znf_RING/FYVE/PHD"/>
</dbReference>
<dbReference type="InterPro" id="IPR047134">
    <property type="entry name" value="RNF4"/>
</dbReference>
<feature type="region of interest" description="Disordered" evidence="5">
    <location>
        <begin position="1"/>
        <end position="20"/>
    </location>
</feature>
<feature type="compositionally biased region" description="Low complexity" evidence="5">
    <location>
        <begin position="1"/>
        <end position="10"/>
    </location>
</feature>
<dbReference type="GO" id="GO:0008270">
    <property type="term" value="F:zinc ion binding"/>
    <property type="evidence" value="ECO:0007669"/>
    <property type="project" value="UniProtKB-KW"/>
</dbReference>
<feature type="domain" description="RING-type" evidence="6">
    <location>
        <begin position="348"/>
        <end position="389"/>
    </location>
</feature>
<keyword evidence="2 4" id="KW-0863">Zinc-finger</keyword>
<keyword evidence="8" id="KW-1185">Reference proteome</keyword>
<dbReference type="Gene3D" id="3.30.40.10">
    <property type="entry name" value="Zinc/RING finger domain, C3HC4 (zinc finger)"/>
    <property type="match status" value="1"/>
</dbReference>
<feature type="region of interest" description="Disordered" evidence="5">
    <location>
        <begin position="69"/>
        <end position="110"/>
    </location>
</feature>
<dbReference type="SUPFAM" id="SSF57850">
    <property type="entry name" value="RING/U-box"/>
    <property type="match status" value="1"/>
</dbReference>
<dbReference type="PROSITE" id="PS50089">
    <property type="entry name" value="ZF_RING_2"/>
    <property type="match status" value="1"/>
</dbReference>
<feature type="compositionally biased region" description="Low complexity" evidence="5">
    <location>
        <begin position="32"/>
        <end position="46"/>
    </location>
</feature>
<dbReference type="Proteomes" id="UP000224854">
    <property type="component" value="Unassembled WGS sequence"/>
</dbReference>
<dbReference type="OrthoDB" id="6270329at2759"/>
<feature type="compositionally biased region" description="Polar residues" evidence="5">
    <location>
        <begin position="230"/>
        <end position="246"/>
    </location>
</feature>
<comment type="caution">
    <text evidence="7">The sequence shown here is derived from an EMBL/GenBank/DDBJ whole genome shotgun (WGS) entry which is preliminary data.</text>
</comment>
<name>A0A2C5ZED4_9HYPO</name>
<evidence type="ECO:0000313" key="7">
    <source>
        <dbReference type="EMBL" id="PHH78160.1"/>
    </source>
</evidence>
<protein>
    <recommendedName>
        <fullName evidence="6">RING-type domain-containing protein</fullName>
    </recommendedName>
</protein>
<feature type="compositionally biased region" description="Low complexity" evidence="5">
    <location>
        <begin position="90"/>
        <end position="110"/>
    </location>
</feature>
<organism evidence="7 8">
    <name type="scientific">Ophiocordyceps australis</name>
    <dbReference type="NCBI Taxonomy" id="1399860"/>
    <lineage>
        <taxon>Eukaryota</taxon>
        <taxon>Fungi</taxon>
        <taxon>Dikarya</taxon>
        <taxon>Ascomycota</taxon>
        <taxon>Pezizomycotina</taxon>
        <taxon>Sordariomycetes</taxon>
        <taxon>Hypocreomycetidae</taxon>
        <taxon>Hypocreales</taxon>
        <taxon>Ophiocordycipitaceae</taxon>
        <taxon>Ophiocordyceps</taxon>
    </lineage>
</organism>
<evidence type="ECO:0000256" key="5">
    <source>
        <dbReference type="SAM" id="MobiDB-lite"/>
    </source>
</evidence>
<evidence type="ECO:0000259" key="6">
    <source>
        <dbReference type="PROSITE" id="PS50089"/>
    </source>
</evidence>
<evidence type="ECO:0000256" key="4">
    <source>
        <dbReference type="PROSITE-ProRule" id="PRU00175"/>
    </source>
</evidence>
<dbReference type="PANTHER" id="PTHR23041">
    <property type="entry name" value="RING FINGER DOMAIN-CONTAINING"/>
    <property type="match status" value="1"/>
</dbReference>
<feature type="region of interest" description="Disordered" evidence="5">
    <location>
        <begin position="122"/>
        <end position="150"/>
    </location>
</feature>
<feature type="region of interest" description="Disordered" evidence="5">
    <location>
        <begin position="175"/>
        <end position="205"/>
    </location>
</feature>
<keyword evidence="3" id="KW-0862">Zinc</keyword>
<feature type="compositionally biased region" description="Low complexity" evidence="5">
    <location>
        <begin position="175"/>
        <end position="198"/>
    </location>
</feature>
<keyword evidence="1" id="KW-0479">Metal-binding</keyword>
<sequence>MSTPSKSPTPRSRDRFAATPSPIVRSQWWSDLRLPQSSSPSPSPQRSRFRFAAFAPEASLGSALAAFDHSPLPQSLSGEQQPYSAAALPSSTSGSSFSSEWSSDSTDGESSLFVSSLHLSRNQNNNTDVDEAYPQDDEDDDDDDDPLLAFFANTDFSSPSTFPSFANLVAHDTSLSPQSSLHSSQSTTDQSTLAGSESDSSEDSAVQFVHTHGPFRSLNPLSRESSLFVTDSDTIPSSQESTQTTVFDMPPRQMQNILNSPEPPSPDSNTNKRRRLDSNTGNPQNSTAPALVLPQRPSFTNDLFSEDALGHDTQATPTIDLTVSAEAIEQQFSKPEPDKRIKLASFQCVICMDDVTALTVTHCGHLFCQQCLHSSLHVEANRGNCPMCRTKIDTKPRVSYTSKTKGYWPLELKLMTVTKKGKRKANVIN</sequence>
<evidence type="ECO:0000256" key="3">
    <source>
        <dbReference type="ARBA" id="ARBA00022833"/>
    </source>
</evidence>
<feature type="compositionally biased region" description="Polar residues" evidence="5">
    <location>
        <begin position="278"/>
        <end position="288"/>
    </location>
</feature>
<proteinExistence type="predicted"/>
<dbReference type="AlphaFoldDB" id="A0A2C5ZED4"/>
<evidence type="ECO:0000256" key="2">
    <source>
        <dbReference type="ARBA" id="ARBA00022771"/>
    </source>
</evidence>
<reference evidence="7 8" key="1">
    <citation type="submission" date="2017-06" db="EMBL/GenBank/DDBJ databases">
        <title>Ant-infecting Ophiocordyceps genomes reveal a high diversity of potential behavioral manipulation genes and a possible major role for enterotoxins.</title>
        <authorList>
            <person name="De Bekker C."/>
            <person name="Evans H.C."/>
            <person name="Brachmann A."/>
            <person name="Hughes D.P."/>
        </authorList>
    </citation>
    <scope>NUCLEOTIDE SEQUENCE [LARGE SCALE GENOMIC DNA]</scope>
    <source>
        <strain evidence="7 8">1348a</strain>
    </source>
</reference>
<dbReference type="InterPro" id="IPR001841">
    <property type="entry name" value="Znf_RING"/>
</dbReference>
<feature type="compositionally biased region" description="Acidic residues" evidence="5">
    <location>
        <begin position="128"/>
        <end position="146"/>
    </location>
</feature>
<evidence type="ECO:0000256" key="1">
    <source>
        <dbReference type="ARBA" id="ARBA00022723"/>
    </source>
</evidence>
<gene>
    <name evidence="7" type="ORF">CDD82_3178</name>
</gene>
<feature type="region of interest" description="Disordered" evidence="5">
    <location>
        <begin position="29"/>
        <end position="50"/>
    </location>
</feature>
<feature type="region of interest" description="Disordered" evidence="5">
    <location>
        <begin position="230"/>
        <end position="291"/>
    </location>
</feature>
<evidence type="ECO:0000313" key="8">
    <source>
        <dbReference type="Proteomes" id="UP000224854"/>
    </source>
</evidence>
<dbReference type="PROSITE" id="PS00518">
    <property type="entry name" value="ZF_RING_1"/>
    <property type="match status" value="1"/>
</dbReference>
<dbReference type="InterPro" id="IPR017907">
    <property type="entry name" value="Znf_RING_CS"/>
</dbReference>
<dbReference type="EMBL" id="NJEU01000235">
    <property type="protein sequence ID" value="PHH78160.1"/>
    <property type="molecule type" value="Genomic_DNA"/>
</dbReference>
<accession>A0A2C5ZED4</accession>